<gene>
    <name evidence="1" type="ORF">CA267_018340</name>
</gene>
<sequence length="170" mass="18205">MLQQFRPIGLTELTGFAPISNLEWSGALSASAGKGALFSLYLAMHCQPGHEPVRIHSEAENASSDAAALDHLNHYPRAPLGADDAAFQRLLVTGNLINQRDISSVNLWQAMHPDPLSIRNNAKHIPADVIANCSMATQMKLQVASSTTVNADETLLTDIIAGSEQFFAAA</sequence>
<dbReference type="EMBL" id="CP052766">
    <property type="protein sequence ID" value="QJR82572.1"/>
    <property type="molecule type" value="Genomic_DNA"/>
</dbReference>
<dbReference type="Proteomes" id="UP000219285">
    <property type="component" value="Chromosome"/>
</dbReference>
<evidence type="ECO:0000313" key="2">
    <source>
        <dbReference type="Proteomes" id="UP000219285"/>
    </source>
</evidence>
<organism evidence="1 2">
    <name type="scientific">Alteromonas pelagimontana</name>
    <dbReference type="NCBI Taxonomy" id="1858656"/>
    <lineage>
        <taxon>Bacteria</taxon>
        <taxon>Pseudomonadati</taxon>
        <taxon>Pseudomonadota</taxon>
        <taxon>Gammaproteobacteria</taxon>
        <taxon>Alteromonadales</taxon>
        <taxon>Alteromonadaceae</taxon>
        <taxon>Alteromonas/Salinimonas group</taxon>
        <taxon>Alteromonas</taxon>
    </lineage>
</organism>
<dbReference type="AlphaFoldDB" id="A0A6M4MHS6"/>
<reference evidence="1 2" key="2">
    <citation type="submission" date="2020-04" db="EMBL/GenBank/DDBJ databases">
        <title>Complete genome sequence of Alteromonas pelagimontana 5.12T.</title>
        <authorList>
            <person name="Sinha R.K."/>
            <person name="Krishnan K.P."/>
            <person name="Kurian J.P."/>
        </authorList>
    </citation>
    <scope>NUCLEOTIDE SEQUENCE [LARGE SCALE GENOMIC DNA]</scope>
    <source>
        <strain evidence="1 2">5.12</strain>
    </source>
</reference>
<dbReference type="Pfam" id="PF11993">
    <property type="entry name" value="VC2046"/>
    <property type="match status" value="1"/>
</dbReference>
<dbReference type="KEGG" id="apel:CA267_018340"/>
<dbReference type="RefSeq" id="WP_083638446.1">
    <property type="nucleotide sequence ID" value="NZ_CP052766.1"/>
</dbReference>
<evidence type="ECO:0000313" key="1">
    <source>
        <dbReference type="EMBL" id="QJR82572.1"/>
    </source>
</evidence>
<protein>
    <submittedName>
        <fullName evidence="1">Uncharacterized protein</fullName>
    </submittedName>
</protein>
<accession>A0A6M4MHS6</accession>
<dbReference type="InterPro" id="IPR021879">
    <property type="entry name" value="VC2046_fam"/>
</dbReference>
<name>A0A6M4MHS6_9ALTE</name>
<reference evidence="2" key="1">
    <citation type="submission" date="2014-12" db="EMBL/GenBank/DDBJ databases">
        <title>Complete genome sequence of a multi-drug resistant Klebsiella pneumoniae.</title>
        <authorList>
            <person name="Hua X."/>
            <person name="Chen Q."/>
            <person name="Li X."/>
            <person name="Feng Y."/>
            <person name="Ruan Z."/>
            <person name="Yu Y."/>
        </authorList>
    </citation>
    <scope>NUCLEOTIDE SEQUENCE [LARGE SCALE GENOMIC DNA]</scope>
    <source>
        <strain evidence="2">5.12</strain>
    </source>
</reference>
<keyword evidence="2" id="KW-1185">Reference proteome</keyword>
<proteinExistence type="predicted"/>
<dbReference type="OrthoDB" id="6330693at2"/>